<gene>
    <name evidence="1" type="ORF">E5A74_13430</name>
</gene>
<evidence type="ECO:0000313" key="1">
    <source>
        <dbReference type="EMBL" id="TGX41608.1"/>
    </source>
</evidence>
<sequence>MRVNVTALLLSLGIVAGIVAALASSIQILPFLGTIVGREAGLRQAAPPASCREVRRDSDGRYAFSGDCGGQAPAPDGAFLVVKNPGEGTGVGVVRAGTGAAIGDLGVLDDGMGFTVLWSARPRWFVADHYLGSGLAEAHLFEIVDGALVPRPRLIEEARRVLRAHGPCLPAGQLVVASVRWSRDGTRLVLVAGARPDACGTNGEWDWLWMIGDPATGRVDPASVRVIRDPPPKALPQDGPYASL</sequence>
<dbReference type="EMBL" id="SRXU01000005">
    <property type="protein sequence ID" value="TGX41608.1"/>
    <property type="molecule type" value="Genomic_DNA"/>
</dbReference>
<proteinExistence type="predicted"/>
<dbReference type="Proteomes" id="UP000309848">
    <property type="component" value="Unassembled WGS sequence"/>
</dbReference>
<keyword evidence="2" id="KW-1185">Reference proteome</keyword>
<dbReference type="AlphaFoldDB" id="A0A4S1WEZ0"/>
<comment type="caution">
    <text evidence="1">The sequence shown here is derived from an EMBL/GenBank/DDBJ whole genome shotgun (WGS) entry which is preliminary data.</text>
</comment>
<dbReference type="SUPFAM" id="SSF82171">
    <property type="entry name" value="DPP6 N-terminal domain-like"/>
    <property type="match status" value="1"/>
</dbReference>
<organism evidence="1 2">
    <name type="scientific">Sphingomonas naasensis</name>
    <dbReference type="NCBI Taxonomy" id="1344951"/>
    <lineage>
        <taxon>Bacteria</taxon>
        <taxon>Pseudomonadati</taxon>
        <taxon>Pseudomonadota</taxon>
        <taxon>Alphaproteobacteria</taxon>
        <taxon>Sphingomonadales</taxon>
        <taxon>Sphingomonadaceae</taxon>
        <taxon>Sphingomonas</taxon>
    </lineage>
</organism>
<dbReference type="RefSeq" id="WP_135985758.1">
    <property type="nucleotide sequence ID" value="NZ_JAASQM010000003.1"/>
</dbReference>
<name>A0A4S1WEZ0_9SPHN</name>
<dbReference type="OrthoDB" id="100212at2"/>
<protein>
    <submittedName>
        <fullName evidence="1">Uncharacterized protein</fullName>
    </submittedName>
</protein>
<reference evidence="1 2" key="1">
    <citation type="submission" date="2019-04" db="EMBL/GenBank/DDBJ databases">
        <title>Sphingomonas psychrotolerans sp. nov., isolated from soil in the Tianshan Mountains, Xinjiang, China.</title>
        <authorList>
            <person name="Luo Y."/>
            <person name="Sheng H."/>
        </authorList>
    </citation>
    <scope>NUCLEOTIDE SEQUENCE [LARGE SCALE GENOMIC DNA]</scope>
    <source>
        <strain evidence="1 2">KIS18-15</strain>
    </source>
</reference>
<evidence type="ECO:0000313" key="2">
    <source>
        <dbReference type="Proteomes" id="UP000309848"/>
    </source>
</evidence>
<accession>A0A4S1WEZ0</accession>